<dbReference type="OrthoDB" id="9793424at2"/>
<dbReference type="EMBL" id="LNYX01000014">
    <property type="protein sequence ID" value="KTD64136.1"/>
    <property type="molecule type" value="Genomic_DNA"/>
</dbReference>
<dbReference type="Proteomes" id="UP000054877">
    <property type="component" value="Unassembled WGS sequence"/>
</dbReference>
<gene>
    <name evidence="3" type="ORF">Lspi_1655</name>
</gene>
<reference evidence="3 4" key="1">
    <citation type="submission" date="2015-11" db="EMBL/GenBank/DDBJ databases">
        <title>Genomic analysis of 38 Legionella species identifies large and diverse effector repertoires.</title>
        <authorList>
            <person name="Burstein D."/>
            <person name="Amaro F."/>
            <person name="Zusman T."/>
            <person name="Lifshitz Z."/>
            <person name="Cohen O."/>
            <person name="Gilbert J.A."/>
            <person name="Pupko T."/>
            <person name="Shuman H.A."/>
            <person name="Segal G."/>
        </authorList>
    </citation>
    <scope>NUCLEOTIDE SEQUENCE [LARGE SCALE GENOMIC DNA]</scope>
    <source>
        <strain evidence="3 4">Mt.St.Helens-9</strain>
    </source>
</reference>
<dbReference type="Pfam" id="PF04359">
    <property type="entry name" value="DUF493"/>
    <property type="match status" value="1"/>
</dbReference>
<accession>A0A0W0Z4R6</accession>
<dbReference type="AlphaFoldDB" id="A0A0W0Z4R6"/>
<evidence type="ECO:0000256" key="1">
    <source>
        <dbReference type="ARBA" id="ARBA00008460"/>
    </source>
</evidence>
<evidence type="ECO:0000313" key="4">
    <source>
        <dbReference type="Proteomes" id="UP000054877"/>
    </source>
</evidence>
<dbReference type="InterPro" id="IPR027471">
    <property type="entry name" value="YbeD-like_sf"/>
</dbReference>
<dbReference type="RefSeq" id="WP_058483560.1">
    <property type="nucleotide sequence ID" value="NZ_CAAAII010000001.1"/>
</dbReference>
<evidence type="ECO:0000256" key="2">
    <source>
        <dbReference type="HAMAP-Rule" id="MF_00659"/>
    </source>
</evidence>
<sequence>MTEKQTYIEFPCHFPIKIIGTNTVQFKVEITTIINKHFPATKEDAIACKDSQNGNYLSITATVYVVDKPSLDALYHELTQHPATKMVL</sequence>
<proteinExistence type="inferred from homology"/>
<dbReference type="PATRIC" id="fig|452.5.peg.1817"/>
<protein>
    <recommendedName>
        <fullName evidence="2">UPF0250 protein Lspi_1655</fullName>
    </recommendedName>
</protein>
<dbReference type="PANTHER" id="PTHR38036">
    <property type="entry name" value="UPF0250 PROTEIN YBED"/>
    <property type="match status" value="1"/>
</dbReference>
<dbReference type="InterPro" id="IPR007454">
    <property type="entry name" value="UPF0250_YbeD-like"/>
</dbReference>
<dbReference type="SUPFAM" id="SSF117991">
    <property type="entry name" value="YbeD/HP0495-like"/>
    <property type="match status" value="1"/>
</dbReference>
<comment type="similarity">
    <text evidence="1 2">Belongs to the UPF0250 family.</text>
</comment>
<organism evidence="3 4">
    <name type="scientific">Legionella spiritensis</name>
    <dbReference type="NCBI Taxonomy" id="452"/>
    <lineage>
        <taxon>Bacteria</taxon>
        <taxon>Pseudomonadati</taxon>
        <taxon>Pseudomonadota</taxon>
        <taxon>Gammaproteobacteria</taxon>
        <taxon>Legionellales</taxon>
        <taxon>Legionellaceae</taxon>
        <taxon>Legionella</taxon>
    </lineage>
</organism>
<dbReference type="STRING" id="452.Lspi_1655"/>
<name>A0A0W0Z4R6_LEGSP</name>
<keyword evidence="4" id="KW-1185">Reference proteome</keyword>
<dbReference type="GO" id="GO:0005829">
    <property type="term" value="C:cytosol"/>
    <property type="evidence" value="ECO:0007669"/>
    <property type="project" value="TreeGrafter"/>
</dbReference>
<dbReference type="PANTHER" id="PTHR38036:SF1">
    <property type="entry name" value="UPF0250 PROTEIN YBED"/>
    <property type="match status" value="1"/>
</dbReference>
<comment type="caution">
    <text evidence="3">The sequence shown here is derived from an EMBL/GenBank/DDBJ whole genome shotgun (WGS) entry which is preliminary data.</text>
</comment>
<evidence type="ECO:0000313" key="3">
    <source>
        <dbReference type="EMBL" id="KTD64136.1"/>
    </source>
</evidence>
<dbReference type="Gene3D" id="3.30.70.260">
    <property type="match status" value="1"/>
</dbReference>
<dbReference type="HAMAP" id="MF_00659">
    <property type="entry name" value="UPF0250"/>
    <property type="match status" value="1"/>
</dbReference>